<comment type="caution">
    <text evidence="2">The sequence shown here is derived from an EMBL/GenBank/DDBJ whole genome shotgun (WGS) entry which is preliminary data.</text>
</comment>
<reference evidence="2 3" key="1">
    <citation type="submission" date="2023-02" db="EMBL/GenBank/DDBJ databases">
        <title>LHISI_Scaffold_Assembly.</title>
        <authorList>
            <person name="Stuart O.P."/>
            <person name="Cleave R."/>
            <person name="Magrath M.J.L."/>
            <person name="Mikheyev A.S."/>
        </authorList>
    </citation>
    <scope>NUCLEOTIDE SEQUENCE [LARGE SCALE GENOMIC DNA]</scope>
    <source>
        <strain evidence="2">Daus_M_001</strain>
        <tissue evidence="2">Leg muscle</tissue>
    </source>
</reference>
<evidence type="ECO:0000313" key="2">
    <source>
        <dbReference type="EMBL" id="KAJ8892453.1"/>
    </source>
</evidence>
<proteinExistence type="predicted"/>
<dbReference type="Proteomes" id="UP001159363">
    <property type="component" value="Chromosome 2"/>
</dbReference>
<feature type="compositionally biased region" description="Polar residues" evidence="1">
    <location>
        <begin position="1"/>
        <end position="13"/>
    </location>
</feature>
<gene>
    <name evidence="2" type="ORF">PR048_005033</name>
</gene>
<evidence type="ECO:0000313" key="3">
    <source>
        <dbReference type="Proteomes" id="UP001159363"/>
    </source>
</evidence>
<evidence type="ECO:0000256" key="1">
    <source>
        <dbReference type="SAM" id="MobiDB-lite"/>
    </source>
</evidence>
<keyword evidence="3" id="KW-1185">Reference proteome</keyword>
<accession>A0ABQ9I729</accession>
<dbReference type="EMBL" id="JARBHB010000002">
    <property type="protein sequence ID" value="KAJ8892453.1"/>
    <property type="molecule type" value="Genomic_DNA"/>
</dbReference>
<sequence length="235" mass="25448">MLVGSGSNSSRVENSPGEYYGHSPRLFQHNSEGEEPSRSSQQACMSTWSSDLTVWSLSRCGHQVRRQAAVASVTSESEVYGLRALVHTYPNGQVNTMFIQSFSHETGHNSRGATIHASYHVDYTDSKATGETTPVRGNRKAIIKLTDLSIQHNVYIAEIEDGCILGPDALHKLGCCTNTLLGMLQVCSTELVVSTQHDLSSAVSCPVVCCQLTVLPASSEVILTGMSRRICQVSN</sequence>
<feature type="region of interest" description="Disordered" evidence="1">
    <location>
        <begin position="1"/>
        <end position="43"/>
    </location>
</feature>
<protein>
    <submittedName>
        <fullName evidence="2">Uncharacterized protein</fullName>
    </submittedName>
</protein>
<name>A0ABQ9I729_9NEOP</name>
<organism evidence="2 3">
    <name type="scientific">Dryococelus australis</name>
    <dbReference type="NCBI Taxonomy" id="614101"/>
    <lineage>
        <taxon>Eukaryota</taxon>
        <taxon>Metazoa</taxon>
        <taxon>Ecdysozoa</taxon>
        <taxon>Arthropoda</taxon>
        <taxon>Hexapoda</taxon>
        <taxon>Insecta</taxon>
        <taxon>Pterygota</taxon>
        <taxon>Neoptera</taxon>
        <taxon>Polyneoptera</taxon>
        <taxon>Phasmatodea</taxon>
        <taxon>Verophasmatodea</taxon>
        <taxon>Anareolatae</taxon>
        <taxon>Phasmatidae</taxon>
        <taxon>Eurycanthinae</taxon>
        <taxon>Dryococelus</taxon>
    </lineage>
</organism>